<keyword evidence="1 3" id="KW-0663">Pyridoxal phosphate</keyword>
<dbReference type="Gene3D" id="3.40.640.10">
    <property type="entry name" value="Type I PLP-dependent aspartate aminotransferase-like (Major domain)"/>
    <property type="match status" value="1"/>
</dbReference>
<evidence type="ECO:0000313" key="4">
    <source>
        <dbReference type="EMBL" id="WZL76776.1"/>
    </source>
</evidence>
<name>A0ABZ2YF46_9BACT</name>
<dbReference type="Gene3D" id="3.90.1150.10">
    <property type="entry name" value="Aspartate Aminotransferase, domain 1"/>
    <property type="match status" value="1"/>
</dbReference>
<proteinExistence type="inferred from homology"/>
<organism evidence="4 5">
    <name type="scientific">Thermatribacter velox</name>
    <dbReference type="NCBI Taxonomy" id="3039681"/>
    <lineage>
        <taxon>Bacteria</taxon>
        <taxon>Pseudomonadati</taxon>
        <taxon>Atribacterota</taxon>
        <taxon>Atribacteria</taxon>
        <taxon>Atribacterales</taxon>
        <taxon>Thermatribacteraceae</taxon>
        <taxon>Thermatribacter</taxon>
    </lineage>
</organism>
<dbReference type="Pfam" id="PF01041">
    <property type="entry name" value="DegT_DnrJ_EryC1"/>
    <property type="match status" value="1"/>
</dbReference>
<reference evidence="4 5" key="1">
    <citation type="submission" date="2023-03" db="EMBL/GenBank/DDBJ databases">
        <title>Novel Species.</title>
        <authorList>
            <person name="Ma S."/>
        </authorList>
    </citation>
    <scope>NUCLEOTIDE SEQUENCE [LARGE SCALE GENOMIC DNA]</scope>
    <source>
        <strain evidence="4 5">B11</strain>
    </source>
</reference>
<dbReference type="InterPro" id="IPR000653">
    <property type="entry name" value="DegT/StrS_aminotransferase"/>
</dbReference>
<comment type="similarity">
    <text evidence="2 3">Belongs to the DegT/DnrJ/EryC1 family.</text>
</comment>
<dbReference type="Proteomes" id="UP001461341">
    <property type="component" value="Chromosome"/>
</dbReference>
<dbReference type="CDD" id="cd00616">
    <property type="entry name" value="AHBA_syn"/>
    <property type="match status" value="1"/>
</dbReference>
<evidence type="ECO:0000256" key="2">
    <source>
        <dbReference type="ARBA" id="ARBA00037999"/>
    </source>
</evidence>
<keyword evidence="4" id="KW-0032">Aminotransferase</keyword>
<dbReference type="PANTHER" id="PTHR30244:SF36">
    <property type="entry name" value="3-OXO-GLUCOSE-6-PHOSPHATE:GLUTAMATE AMINOTRANSFERASE"/>
    <property type="match status" value="1"/>
</dbReference>
<dbReference type="SUPFAM" id="SSF53383">
    <property type="entry name" value="PLP-dependent transferases"/>
    <property type="match status" value="1"/>
</dbReference>
<keyword evidence="5" id="KW-1185">Reference proteome</keyword>
<dbReference type="PANTHER" id="PTHR30244">
    <property type="entry name" value="TRANSAMINASE"/>
    <property type="match status" value="1"/>
</dbReference>
<dbReference type="InterPro" id="IPR015421">
    <property type="entry name" value="PyrdxlP-dep_Trfase_major"/>
</dbReference>
<dbReference type="PIRSF" id="PIRSF000390">
    <property type="entry name" value="PLP_StrS"/>
    <property type="match status" value="1"/>
</dbReference>
<evidence type="ECO:0000256" key="1">
    <source>
        <dbReference type="ARBA" id="ARBA00022898"/>
    </source>
</evidence>
<dbReference type="InterPro" id="IPR015422">
    <property type="entry name" value="PyrdxlP-dep_Trfase_small"/>
</dbReference>
<dbReference type="EMBL" id="CP121689">
    <property type="protein sequence ID" value="WZL76776.1"/>
    <property type="molecule type" value="Genomic_DNA"/>
</dbReference>
<sequence length="379" mass="42219">MMRIPICKPDIGEEEQEAVQKVLASGHLAQGEEVAAFESEFAEYLGVSNAVATINGTAALFVALKALGVSKGTKVVTTPFTFVATASAILQCGGVPVFCDVDEKTFNIDPTRLEDILKQDSDVRGIVVVHLFGLPCAVEEVGFLARKYGVFLVEDCAQAHGALYCGKKVGGFGEAGVFSFYPTKNMTAGEGGMIVTNSEELARTCRMLINHGSKKRYIHEMLGYNFRLTDIGAAIGRVQLRKLDKNNQRRRENARFYDRHLSGTPGIETPFVPEGYFHVYHQYTLRVKEKRNGLRDFLLAQGIGCEVYYPLPLHQQPFLQKIGKTYHLPVAEKLCKEVLSIPVHPLLSDEERWEVVESIRNFLAGNEHKFVELVKEENF</sequence>
<keyword evidence="4" id="KW-0808">Transferase</keyword>
<accession>A0ABZ2YF46</accession>
<evidence type="ECO:0000256" key="3">
    <source>
        <dbReference type="RuleBase" id="RU004508"/>
    </source>
</evidence>
<dbReference type="GO" id="GO:0008483">
    <property type="term" value="F:transaminase activity"/>
    <property type="evidence" value="ECO:0007669"/>
    <property type="project" value="UniProtKB-KW"/>
</dbReference>
<dbReference type="InterPro" id="IPR015424">
    <property type="entry name" value="PyrdxlP-dep_Trfase"/>
</dbReference>
<protein>
    <submittedName>
        <fullName evidence="4">DegT/DnrJ/EryC1/StrS family aminotransferase</fullName>
        <ecNumber evidence="4">2.6.1.-</ecNumber>
    </submittedName>
</protein>
<dbReference type="EC" id="2.6.1.-" evidence="4"/>
<evidence type="ECO:0000313" key="5">
    <source>
        <dbReference type="Proteomes" id="UP001461341"/>
    </source>
</evidence>
<gene>
    <name evidence="4" type="ORF">QBE54_03330</name>
</gene>